<dbReference type="AlphaFoldDB" id="A0A238JAZ3"/>
<evidence type="ECO:0000313" key="2">
    <source>
        <dbReference type="EMBL" id="SMX27026.1"/>
    </source>
</evidence>
<organism evidence="2 3">
    <name type="scientific">Pelagimonas phthalicica</name>
    <dbReference type="NCBI Taxonomy" id="1037362"/>
    <lineage>
        <taxon>Bacteria</taxon>
        <taxon>Pseudomonadati</taxon>
        <taxon>Pseudomonadota</taxon>
        <taxon>Alphaproteobacteria</taxon>
        <taxon>Rhodobacterales</taxon>
        <taxon>Roseobacteraceae</taxon>
        <taxon>Pelagimonas</taxon>
    </lineage>
</organism>
<keyword evidence="1" id="KW-1133">Transmembrane helix</keyword>
<gene>
    <name evidence="2" type="ORF">TRP8649_01128</name>
</gene>
<sequence length="167" mass="18147">MQDVSPQTSMLSIWAWNAALLGCILVMVLIGWNFGDLAPGLMAKGADGPIYCRELKSSGADDDALIFAFTLFSVPGALRLARLHRKPNGVERLVLVACILSVCVALYLVPLDCGEIVFSTVHSGYWLAFAQLALALSIPAFIGLSRAWAWWEFRIAPQALSHEDLGN</sequence>
<dbReference type="OrthoDB" id="7877263at2"/>
<keyword evidence="3" id="KW-1185">Reference proteome</keyword>
<feature type="transmembrane region" description="Helical" evidence="1">
    <location>
        <begin position="12"/>
        <end position="32"/>
    </location>
</feature>
<evidence type="ECO:0000313" key="3">
    <source>
        <dbReference type="Proteomes" id="UP000225972"/>
    </source>
</evidence>
<keyword evidence="1" id="KW-0812">Transmembrane</keyword>
<evidence type="ECO:0000256" key="1">
    <source>
        <dbReference type="SAM" id="Phobius"/>
    </source>
</evidence>
<keyword evidence="1" id="KW-0472">Membrane</keyword>
<feature type="transmembrane region" description="Helical" evidence="1">
    <location>
        <begin position="64"/>
        <end position="81"/>
    </location>
</feature>
<protein>
    <submittedName>
        <fullName evidence="2">Uncharacterized protein</fullName>
    </submittedName>
</protein>
<dbReference type="EMBL" id="FXXP01000001">
    <property type="protein sequence ID" value="SMX27026.1"/>
    <property type="molecule type" value="Genomic_DNA"/>
</dbReference>
<accession>A0A238JAZ3</accession>
<proteinExistence type="predicted"/>
<dbReference type="RefSeq" id="WP_133840690.1">
    <property type="nucleotide sequence ID" value="NZ_FXXP01000001.1"/>
</dbReference>
<feature type="transmembrane region" description="Helical" evidence="1">
    <location>
        <begin position="123"/>
        <end position="144"/>
    </location>
</feature>
<dbReference type="Proteomes" id="UP000225972">
    <property type="component" value="Unassembled WGS sequence"/>
</dbReference>
<feature type="transmembrane region" description="Helical" evidence="1">
    <location>
        <begin position="93"/>
        <end position="111"/>
    </location>
</feature>
<reference evidence="3" key="1">
    <citation type="submission" date="2017-05" db="EMBL/GenBank/DDBJ databases">
        <authorList>
            <person name="Rodrigo-Torres L."/>
            <person name="Arahal R. D."/>
            <person name="Lucena T."/>
        </authorList>
    </citation>
    <scope>NUCLEOTIDE SEQUENCE [LARGE SCALE GENOMIC DNA]</scope>
    <source>
        <strain evidence="3">CECT 8649</strain>
    </source>
</reference>
<name>A0A238JAZ3_9RHOB</name>